<name>A0AAN9U9F2_9PEZI</name>
<proteinExistence type="predicted"/>
<evidence type="ECO:0000313" key="2">
    <source>
        <dbReference type="EMBL" id="KAK7743711.1"/>
    </source>
</evidence>
<gene>
    <name evidence="2" type="ORF">SLS62_010489</name>
</gene>
<feature type="compositionally biased region" description="Basic and acidic residues" evidence="1">
    <location>
        <begin position="45"/>
        <end position="75"/>
    </location>
</feature>
<keyword evidence="3" id="KW-1185">Reference proteome</keyword>
<dbReference type="Proteomes" id="UP001320420">
    <property type="component" value="Unassembled WGS sequence"/>
</dbReference>
<comment type="caution">
    <text evidence="2">The sequence shown here is derived from an EMBL/GenBank/DDBJ whole genome shotgun (WGS) entry which is preliminary data.</text>
</comment>
<sequence length="82" mass="8669">MSSLLQQTDANNTDKPELTKYGHTAPGALSGLDENPAVSAAKKPQGRDEGGATKQAKGETGESESKAEDPKRQQEQKGNLVF</sequence>
<evidence type="ECO:0000256" key="1">
    <source>
        <dbReference type="SAM" id="MobiDB-lite"/>
    </source>
</evidence>
<protein>
    <submittedName>
        <fullName evidence="2">Uncharacterized protein</fullName>
    </submittedName>
</protein>
<dbReference type="AlphaFoldDB" id="A0AAN9U9F2"/>
<reference evidence="2 3" key="1">
    <citation type="submission" date="2024-02" db="EMBL/GenBank/DDBJ databases">
        <title>De novo assembly and annotation of 12 fungi associated with fruit tree decline syndrome in Ontario, Canada.</title>
        <authorList>
            <person name="Sulman M."/>
            <person name="Ellouze W."/>
            <person name="Ilyukhin E."/>
        </authorList>
    </citation>
    <scope>NUCLEOTIDE SEQUENCE [LARGE SCALE GENOMIC DNA]</scope>
    <source>
        <strain evidence="2 3">M11/M66-122</strain>
    </source>
</reference>
<feature type="region of interest" description="Disordered" evidence="1">
    <location>
        <begin position="1"/>
        <end position="82"/>
    </location>
</feature>
<organism evidence="2 3">
    <name type="scientific">Diatrype stigma</name>
    <dbReference type="NCBI Taxonomy" id="117547"/>
    <lineage>
        <taxon>Eukaryota</taxon>
        <taxon>Fungi</taxon>
        <taxon>Dikarya</taxon>
        <taxon>Ascomycota</taxon>
        <taxon>Pezizomycotina</taxon>
        <taxon>Sordariomycetes</taxon>
        <taxon>Xylariomycetidae</taxon>
        <taxon>Xylariales</taxon>
        <taxon>Diatrypaceae</taxon>
        <taxon>Diatrype</taxon>
    </lineage>
</organism>
<accession>A0AAN9U9F2</accession>
<evidence type="ECO:0000313" key="3">
    <source>
        <dbReference type="Proteomes" id="UP001320420"/>
    </source>
</evidence>
<dbReference type="EMBL" id="JAKJXP020000131">
    <property type="protein sequence ID" value="KAK7743711.1"/>
    <property type="molecule type" value="Genomic_DNA"/>
</dbReference>
<feature type="compositionally biased region" description="Polar residues" evidence="1">
    <location>
        <begin position="1"/>
        <end position="11"/>
    </location>
</feature>